<dbReference type="SUPFAM" id="SSF46785">
    <property type="entry name" value="Winged helix' DNA-binding domain"/>
    <property type="match status" value="1"/>
</dbReference>
<dbReference type="Gene3D" id="3.40.50.1360">
    <property type="match status" value="1"/>
</dbReference>
<dbReference type="Pfam" id="PF21715">
    <property type="entry name" value="CggR_N"/>
    <property type="match status" value="1"/>
</dbReference>
<evidence type="ECO:0000256" key="3">
    <source>
        <dbReference type="ARBA" id="ARBA00023125"/>
    </source>
</evidence>
<keyword evidence="3" id="KW-0238">DNA-binding</keyword>
<dbReference type="InterPro" id="IPR048715">
    <property type="entry name" value="CggR_N"/>
</dbReference>
<evidence type="ECO:0000259" key="5">
    <source>
        <dbReference type="Pfam" id="PF04198"/>
    </source>
</evidence>
<keyword evidence="4" id="KW-0804">Transcription</keyword>
<organism evidence="7 8">
    <name type="scientific">Clostridium chauvoei JF4335</name>
    <dbReference type="NCBI Taxonomy" id="1351755"/>
    <lineage>
        <taxon>Bacteria</taxon>
        <taxon>Bacillati</taxon>
        <taxon>Bacillota</taxon>
        <taxon>Clostridia</taxon>
        <taxon>Eubacteriales</taxon>
        <taxon>Clostridiaceae</taxon>
        <taxon>Clostridium</taxon>
    </lineage>
</organism>
<dbReference type="InterPro" id="IPR036390">
    <property type="entry name" value="WH_DNA-bd_sf"/>
</dbReference>
<dbReference type="InterPro" id="IPR007324">
    <property type="entry name" value="Sugar-bd_dom_put"/>
</dbReference>
<evidence type="ECO:0000313" key="7">
    <source>
        <dbReference type="EMBL" id="SLK21658.1"/>
    </source>
</evidence>
<name>A0A1U6JN01_9CLOT</name>
<gene>
    <name evidence="7" type="ORF">CCH01_21610</name>
</gene>
<evidence type="ECO:0000256" key="1">
    <source>
        <dbReference type="ARBA" id="ARBA00010466"/>
    </source>
</evidence>
<feature type="domain" description="CggR N-terminal DNA binding" evidence="6">
    <location>
        <begin position="62"/>
        <end position="132"/>
    </location>
</feature>
<evidence type="ECO:0000313" key="8">
    <source>
        <dbReference type="Proteomes" id="UP000190476"/>
    </source>
</evidence>
<keyword evidence="2" id="KW-0805">Transcription regulation</keyword>
<accession>A0A1U6JN01</accession>
<dbReference type="SUPFAM" id="SSF100950">
    <property type="entry name" value="NagB/RpiA/CoA transferase-like"/>
    <property type="match status" value="1"/>
</dbReference>
<evidence type="ECO:0000256" key="2">
    <source>
        <dbReference type="ARBA" id="ARBA00023015"/>
    </source>
</evidence>
<dbReference type="GO" id="GO:0030246">
    <property type="term" value="F:carbohydrate binding"/>
    <property type="evidence" value="ECO:0007669"/>
    <property type="project" value="InterPro"/>
</dbReference>
<dbReference type="Proteomes" id="UP000190476">
    <property type="component" value="Chromosome I"/>
</dbReference>
<dbReference type="Pfam" id="PF04198">
    <property type="entry name" value="Sugar-bind"/>
    <property type="match status" value="1"/>
</dbReference>
<proteinExistence type="inferred from homology"/>
<dbReference type="InterPro" id="IPR051054">
    <property type="entry name" value="SorC_transcr_regulators"/>
</dbReference>
<keyword evidence="8" id="KW-1185">Reference proteome</keyword>
<reference evidence="8" key="1">
    <citation type="submission" date="2017-03" db="EMBL/GenBank/DDBJ databases">
        <authorList>
            <person name="Falquet L."/>
            <person name="Falquet L."/>
        </authorList>
    </citation>
    <scope>NUCLEOTIDE SEQUENCE [LARGE SCALE GENOMIC DNA]</scope>
</reference>
<evidence type="ECO:0000259" key="6">
    <source>
        <dbReference type="Pfam" id="PF21715"/>
    </source>
</evidence>
<dbReference type="PANTHER" id="PTHR34294:SF5">
    <property type="entry name" value="CENTRAL GLYCOLYTIC GENES REGULATOR"/>
    <property type="match status" value="1"/>
</dbReference>
<protein>
    <submittedName>
        <fullName evidence="7">Putative Transcriptional regulator</fullName>
    </submittedName>
</protein>
<dbReference type="STRING" id="1351755.CCH01_21610"/>
<dbReference type="EMBL" id="LT799839">
    <property type="protein sequence ID" value="SLK21658.1"/>
    <property type="molecule type" value="Genomic_DNA"/>
</dbReference>
<comment type="similarity">
    <text evidence="1">Belongs to the SorC transcriptional regulatory family.</text>
</comment>
<dbReference type="AlphaFoldDB" id="A0A1U6JN01"/>
<dbReference type="Gene3D" id="1.10.10.10">
    <property type="entry name" value="Winged helix-like DNA-binding domain superfamily/Winged helix DNA-binding domain"/>
    <property type="match status" value="1"/>
</dbReference>
<evidence type="ECO:0000256" key="4">
    <source>
        <dbReference type="ARBA" id="ARBA00023163"/>
    </source>
</evidence>
<dbReference type="GO" id="GO:0003677">
    <property type="term" value="F:DNA binding"/>
    <property type="evidence" value="ECO:0007669"/>
    <property type="project" value="UniProtKB-KW"/>
</dbReference>
<feature type="domain" description="Sugar-binding" evidence="5">
    <location>
        <begin position="134"/>
        <end position="381"/>
    </location>
</feature>
<dbReference type="PANTHER" id="PTHR34294">
    <property type="entry name" value="TRANSCRIPTIONAL REGULATOR-RELATED"/>
    <property type="match status" value="1"/>
</dbReference>
<sequence length="390" mass="43760">MLIFMKVLEKFYKPLLKYKEVFYNKKCGTHKKYVGHFKAKGVLEVQEILSMQKKIVPELVEVLEKRYNVLRTIYYNQPIGRRVLANQLDLGERIVRTEISFLKAQNLIEINTPGMTVTEEGQEVVDKLKDFIHEIKGLSDIEQNIKSFLGLREVIIVPGDVETNPMIFKELGKATANYLKSIIKDNNIIAITGGNTIKEFVEAFPKINNVNNTLVVPARGGMGRKVEIQASTLAASLAKKLNGAYKLLHIPENLSLELLDTLLKEKEIKEVIDCIHKADILIYGIGNALIMAEKRGVSSKEFNNLKELKAVGEAFGCYFNKDCEVVSENTTIGININDARKINTHIAVAAGENKVESILATMMNNSNAVLVTDEAAGRKILDFIKEKHNK</sequence>
<dbReference type="InterPro" id="IPR036388">
    <property type="entry name" value="WH-like_DNA-bd_sf"/>
</dbReference>
<dbReference type="InterPro" id="IPR037171">
    <property type="entry name" value="NagB/RpiA_transferase-like"/>
</dbReference>